<gene>
    <name evidence="5" type="ORF">CLODIP_2_CD15649</name>
</gene>
<dbReference type="CDD" id="cd06141">
    <property type="entry name" value="WRN_exo"/>
    <property type="match status" value="1"/>
</dbReference>
<dbReference type="InterPro" id="IPR036397">
    <property type="entry name" value="RNaseH_sf"/>
</dbReference>
<evidence type="ECO:0000256" key="3">
    <source>
        <dbReference type="ARBA" id="ARBA00022839"/>
    </source>
</evidence>
<dbReference type="InterPro" id="IPR012337">
    <property type="entry name" value="RNaseH-like_sf"/>
</dbReference>
<dbReference type="GO" id="GO:0006139">
    <property type="term" value="P:nucleobase-containing compound metabolic process"/>
    <property type="evidence" value="ECO:0007669"/>
    <property type="project" value="InterPro"/>
</dbReference>
<evidence type="ECO:0000256" key="1">
    <source>
        <dbReference type="ARBA" id="ARBA00022722"/>
    </source>
</evidence>
<sequence length="563" mass="63224">MKSPPALLSDSPSYKLALVTTTIVGFSFFYLQPKLLKKIFDPALCWIRTKILLQPSKIVIVETREDCSSIVKTIKRECKELRFVGFDCEWVPNTVKGSQRNPVALLQLATPKGTCALIRLSKIGFVPNDLKVVLEDSTLLKVGVASHSDAVLMHQDHKADVQGCIDLRVLCESENGLAKLAHSVLGVNLEKNWRISCSNWAANTLSENQTRYAALDALVAVLIFSKVTGLCCERAFQLKRTSKSWSDVASECSSLVDAVPKRRGNLNTSVKKDIHRHTSIIHRKLSTRAMPAAKYPVYDNCMLLAPDGEILAACQRSKAEWYVSSGLAEVVENVDNQATLTVRLLFEPKVRSGKDGRNYYATLKKNICVVCGSDKEDSLVKRCIVPREYKIHFPDREKDHKSHDVLVLCVHCNVVLDSKQSNLRKSLAEMCNAPIVSKGYSPFIDDPKLNKVRSAGRALTKPADHVAKIPQPKILELRGIVAEHFQIPETELTDQHILEARNINSSLINGDYKSHGSLVVKYFEEREAKDGGLFKLEKLWRSHFLQQMKPQFMPELWTIDHQQ</sequence>
<evidence type="ECO:0000313" key="6">
    <source>
        <dbReference type="Proteomes" id="UP000494165"/>
    </source>
</evidence>
<dbReference type="PANTHER" id="PTHR13620:SF104">
    <property type="entry name" value="EXONUCLEASE 3'-5' DOMAIN-CONTAINING PROTEIN 2"/>
    <property type="match status" value="1"/>
</dbReference>
<dbReference type="GO" id="GO:0005634">
    <property type="term" value="C:nucleus"/>
    <property type="evidence" value="ECO:0007669"/>
    <property type="project" value="TreeGrafter"/>
</dbReference>
<dbReference type="Proteomes" id="UP000494165">
    <property type="component" value="Unassembled WGS sequence"/>
</dbReference>
<organism evidence="5 6">
    <name type="scientific">Cloeon dipterum</name>
    <dbReference type="NCBI Taxonomy" id="197152"/>
    <lineage>
        <taxon>Eukaryota</taxon>
        <taxon>Metazoa</taxon>
        <taxon>Ecdysozoa</taxon>
        <taxon>Arthropoda</taxon>
        <taxon>Hexapoda</taxon>
        <taxon>Insecta</taxon>
        <taxon>Pterygota</taxon>
        <taxon>Palaeoptera</taxon>
        <taxon>Ephemeroptera</taxon>
        <taxon>Pisciforma</taxon>
        <taxon>Baetidae</taxon>
        <taxon>Cloeon</taxon>
    </lineage>
</organism>
<dbReference type="InterPro" id="IPR051132">
    <property type="entry name" value="3-5_Exonuclease_domain"/>
</dbReference>
<protein>
    <recommendedName>
        <fullName evidence="4">3'-5' exonuclease domain-containing protein</fullName>
    </recommendedName>
</protein>
<dbReference type="SMART" id="SM00474">
    <property type="entry name" value="35EXOc"/>
    <property type="match status" value="1"/>
</dbReference>
<dbReference type="EMBL" id="CADEPI010000085">
    <property type="protein sequence ID" value="CAB3373498.1"/>
    <property type="molecule type" value="Genomic_DNA"/>
</dbReference>
<dbReference type="PANTHER" id="PTHR13620">
    <property type="entry name" value="3-5 EXONUCLEASE"/>
    <property type="match status" value="1"/>
</dbReference>
<comment type="caution">
    <text evidence="5">The sequence shown here is derived from an EMBL/GenBank/DDBJ whole genome shotgun (WGS) entry which is preliminary data.</text>
</comment>
<dbReference type="AlphaFoldDB" id="A0A8S1CXJ8"/>
<dbReference type="OrthoDB" id="1920326at2759"/>
<evidence type="ECO:0000256" key="2">
    <source>
        <dbReference type="ARBA" id="ARBA00022801"/>
    </source>
</evidence>
<feature type="domain" description="3'-5' exonuclease" evidence="4">
    <location>
        <begin position="58"/>
        <end position="232"/>
    </location>
</feature>
<dbReference type="GO" id="GO:0008408">
    <property type="term" value="F:3'-5' exonuclease activity"/>
    <property type="evidence" value="ECO:0007669"/>
    <property type="project" value="InterPro"/>
</dbReference>
<dbReference type="GO" id="GO:0003676">
    <property type="term" value="F:nucleic acid binding"/>
    <property type="evidence" value="ECO:0007669"/>
    <property type="project" value="InterPro"/>
</dbReference>
<dbReference type="Gene3D" id="3.30.420.10">
    <property type="entry name" value="Ribonuclease H-like superfamily/Ribonuclease H"/>
    <property type="match status" value="1"/>
</dbReference>
<evidence type="ECO:0000259" key="4">
    <source>
        <dbReference type="SMART" id="SM00474"/>
    </source>
</evidence>
<keyword evidence="1" id="KW-0540">Nuclease</keyword>
<accession>A0A8S1CXJ8</accession>
<dbReference type="SUPFAM" id="SSF53098">
    <property type="entry name" value="Ribonuclease H-like"/>
    <property type="match status" value="1"/>
</dbReference>
<dbReference type="GO" id="GO:0005737">
    <property type="term" value="C:cytoplasm"/>
    <property type="evidence" value="ECO:0007669"/>
    <property type="project" value="TreeGrafter"/>
</dbReference>
<keyword evidence="2" id="KW-0378">Hydrolase</keyword>
<keyword evidence="3" id="KW-0269">Exonuclease</keyword>
<proteinExistence type="predicted"/>
<evidence type="ECO:0000313" key="5">
    <source>
        <dbReference type="EMBL" id="CAB3373498.1"/>
    </source>
</evidence>
<dbReference type="Pfam" id="PF01612">
    <property type="entry name" value="DNA_pol_A_exo1"/>
    <property type="match status" value="1"/>
</dbReference>
<keyword evidence="6" id="KW-1185">Reference proteome</keyword>
<dbReference type="InterPro" id="IPR002562">
    <property type="entry name" value="3'-5'_exonuclease_dom"/>
</dbReference>
<reference evidence="5 6" key="1">
    <citation type="submission" date="2020-04" db="EMBL/GenBank/DDBJ databases">
        <authorList>
            <person name="Alioto T."/>
            <person name="Alioto T."/>
            <person name="Gomez Garrido J."/>
        </authorList>
    </citation>
    <scope>NUCLEOTIDE SEQUENCE [LARGE SCALE GENOMIC DNA]</scope>
</reference>
<name>A0A8S1CXJ8_9INSE</name>